<gene>
    <name evidence="1" type="ORF">JZK55_11850</name>
</gene>
<reference evidence="1 2" key="1">
    <citation type="submission" date="2020-03" db="EMBL/GenBank/DDBJ databases">
        <title>Complete genome sequences of two sulfur-disproportionating bacterial strains T55J and Mzg5.</title>
        <authorList>
            <person name="Umezawa K."/>
            <person name="Kojima H."/>
            <person name="Kato Y."/>
            <person name="Fukui M."/>
        </authorList>
    </citation>
    <scope>NUCLEOTIDE SEQUENCE [LARGE SCALE GENOMIC DNA]</scope>
    <source>
        <strain evidence="1 2">T55J</strain>
    </source>
</reference>
<dbReference type="Proteomes" id="UP000516360">
    <property type="component" value="Chromosome"/>
</dbReference>
<dbReference type="SUPFAM" id="SSF109998">
    <property type="entry name" value="Triger factor/SurA peptide-binding domain-like"/>
    <property type="match status" value="1"/>
</dbReference>
<dbReference type="KEGG" id="dtp:JZK55_11850"/>
<dbReference type="Gene3D" id="1.10.4030.10">
    <property type="entry name" value="Porin chaperone SurA, peptide-binding domain"/>
    <property type="match status" value="1"/>
</dbReference>
<evidence type="ECO:0000313" key="2">
    <source>
        <dbReference type="Proteomes" id="UP000516360"/>
    </source>
</evidence>
<proteinExistence type="predicted"/>
<dbReference type="EMBL" id="AP022873">
    <property type="protein sequence ID" value="BCB96263.1"/>
    <property type="molecule type" value="Genomic_DNA"/>
</dbReference>
<dbReference type="InterPro" id="IPR027304">
    <property type="entry name" value="Trigger_fact/SurA_dom_sf"/>
</dbReference>
<dbReference type="RefSeq" id="WP_203471478.1">
    <property type="nucleotide sequence ID" value="NZ_AP022873.1"/>
</dbReference>
<evidence type="ECO:0000313" key="1">
    <source>
        <dbReference type="EMBL" id="BCB96263.1"/>
    </source>
</evidence>
<organism evidence="1 2">
    <name type="scientific">Dissulfurispira thermophila</name>
    <dbReference type="NCBI Taxonomy" id="2715679"/>
    <lineage>
        <taxon>Bacteria</taxon>
        <taxon>Pseudomonadati</taxon>
        <taxon>Nitrospirota</taxon>
        <taxon>Thermodesulfovibrionia</taxon>
        <taxon>Thermodesulfovibrionales</taxon>
        <taxon>Dissulfurispiraceae</taxon>
        <taxon>Dissulfurispira</taxon>
    </lineage>
</organism>
<accession>A0A7G1H292</accession>
<keyword evidence="2" id="KW-1185">Reference proteome</keyword>
<protein>
    <submittedName>
        <fullName evidence="1">Uncharacterized protein</fullName>
    </submittedName>
</protein>
<dbReference type="AlphaFoldDB" id="A0A7G1H292"/>
<name>A0A7G1H292_9BACT</name>
<sequence length="176" mass="20901">MRYISASAMHFKNYRWIIILLATGYWLLSTIVCADVIDRVVAYVDDTAITLSEFKETYLKMKKTAMEITEEDVINSMINRLLLIKEAKKMKLEAHTDDELLKDYIDIKIRSLILIKESAINQFYMEHIKEFKGRDYLSVRDEIEKYLFELETNKQLKKHLEELRANSEVIVQIKDR</sequence>